<reference evidence="1 2" key="1">
    <citation type="journal article" date="2022" name="Plant J.">
        <title>Chromosome-level genome of Camellia lanceoleosa provides a valuable resource for understanding genome evolution and self-incompatibility.</title>
        <authorList>
            <person name="Gong W."/>
            <person name="Xiao S."/>
            <person name="Wang L."/>
            <person name="Liao Z."/>
            <person name="Chang Y."/>
            <person name="Mo W."/>
            <person name="Hu G."/>
            <person name="Li W."/>
            <person name="Zhao G."/>
            <person name="Zhu H."/>
            <person name="Hu X."/>
            <person name="Ji K."/>
            <person name="Xiang X."/>
            <person name="Song Q."/>
            <person name="Yuan D."/>
            <person name="Jin S."/>
            <person name="Zhang L."/>
        </authorList>
    </citation>
    <scope>NUCLEOTIDE SEQUENCE [LARGE SCALE GENOMIC DNA]</scope>
    <source>
        <strain evidence="1">SQ_2022a</strain>
    </source>
</reference>
<evidence type="ECO:0000313" key="1">
    <source>
        <dbReference type="EMBL" id="KAI8013899.1"/>
    </source>
</evidence>
<accession>A0ACC0HME5</accession>
<dbReference type="EMBL" id="CM045761">
    <property type="protein sequence ID" value="KAI8013899.1"/>
    <property type="molecule type" value="Genomic_DNA"/>
</dbReference>
<sequence length="257" mass="28067">MEVDWLVADDAIKHWINHHANHDLSCSTKRSINEWEDYEDFDANVGSKDWSKVAIGLDNVPVDEDVRRKVVEVNGIKNALLLKTRSRVSLLRKCWGTWFDAKSDFLRRKKDQASGGDGGGASLPCIQKLLPCQPYLQKPLSPPDTCCEPLKEMISRDSACLCGIFDNADLLKKFNITQDVALKLPKACGANADVSVCKTESSAPSVSPATHTPATPSNSTSPSNTTTTTANNAANWIPYFGGSSFILIIVNLFLAAI</sequence>
<gene>
    <name evidence="1" type="ORF">LOK49_LG05G01988</name>
</gene>
<proteinExistence type="predicted"/>
<name>A0ACC0HME5_9ERIC</name>
<protein>
    <submittedName>
        <fullName evidence="1">Uncharacterized protein</fullName>
    </submittedName>
</protein>
<dbReference type="Proteomes" id="UP001060215">
    <property type="component" value="Chromosome 4"/>
</dbReference>
<evidence type="ECO:0000313" key="2">
    <source>
        <dbReference type="Proteomes" id="UP001060215"/>
    </source>
</evidence>
<keyword evidence="2" id="KW-1185">Reference proteome</keyword>
<organism evidence="1 2">
    <name type="scientific">Camellia lanceoleosa</name>
    <dbReference type="NCBI Taxonomy" id="1840588"/>
    <lineage>
        <taxon>Eukaryota</taxon>
        <taxon>Viridiplantae</taxon>
        <taxon>Streptophyta</taxon>
        <taxon>Embryophyta</taxon>
        <taxon>Tracheophyta</taxon>
        <taxon>Spermatophyta</taxon>
        <taxon>Magnoliopsida</taxon>
        <taxon>eudicotyledons</taxon>
        <taxon>Gunneridae</taxon>
        <taxon>Pentapetalae</taxon>
        <taxon>asterids</taxon>
        <taxon>Ericales</taxon>
        <taxon>Theaceae</taxon>
        <taxon>Camellia</taxon>
    </lineage>
</organism>
<comment type="caution">
    <text evidence="1">The sequence shown here is derived from an EMBL/GenBank/DDBJ whole genome shotgun (WGS) entry which is preliminary data.</text>
</comment>